<dbReference type="Proteomes" id="UP001153334">
    <property type="component" value="Unassembled WGS sequence"/>
</dbReference>
<accession>A0ACC2HQG5</accession>
<name>A0ACC2HQG5_9PEZI</name>
<proteinExistence type="predicted"/>
<organism evidence="1 2">
    <name type="scientific">Nemania bipapillata</name>
    <dbReference type="NCBI Taxonomy" id="110536"/>
    <lineage>
        <taxon>Eukaryota</taxon>
        <taxon>Fungi</taxon>
        <taxon>Dikarya</taxon>
        <taxon>Ascomycota</taxon>
        <taxon>Pezizomycotina</taxon>
        <taxon>Sordariomycetes</taxon>
        <taxon>Xylariomycetidae</taxon>
        <taxon>Xylariales</taxon>
        <taxon>Xylariaceae</taxon>
        <taxon>Nemania</taxon>
    </lineage>
</organism>
<reference evidence="1" key="1">
    <citation type="submission" date="2022-11" db="EMBL/GenBank/DDBJ databases">
        <title>Genome Sequence of Nemania bipapillata.</title>
        <authorList>
            <person name="Buettner E."/>
        </authorList>
    </citation>
    <scope>NUCLEOTIDE SEQUENCE</scope>
    <source>
        <strain evidence="1">CP14</strain>
    </source>
</reference>
<sequence>MDFVYRFAGCRRDDQRTGLVSHVARALAIFGIDEVVIYDDSPLDARPANIDPAAYTGDVDPCGYLDHLLQYMEMPPFMRRTLLPLHPNLKAAGLMTSLDIPSHPHHTDWLPYCEGVTTSGATADGTGTLVDVGRKDPVTISQDIPPKTRITLQMNQDDWATGEPVDPIAPRTEGGFYWGYAVRRCKTLSAVFEECAYEGGYDLSIGTSERGLSVSEAFPERKRREPYNFNHLIVVFGGPRGIEYAAENDPALQEIGISRGRTKELFDYWVNILPGQGSRAIRTEEALFIGLSGLRKIWEMR</sequence>
<evidence type="ECO:0000313" key="1">
    <source>
        <dbReference type="EMBL" id="KAJ8105029.1"/>
    </source>
</evidence>
<comment type="caution">
    <text evidence="1">The sequence shown here is derived from an EMBL/GenBank/DDBJ whole genome shotgun (WGS) entry which is preliminary data.</text>
</comment>
<evidence type="ECO:0000313" key="2">
    <source>
        <dbReference type="Proteomes" id="UP001153334"/>
    </source>
</evidence>
<gene>
    <name evidence="1" type="ORF">ONZ43_g7586</name>
</gene>
<dbReference type="EMBL" id="JAPESX010003403">
    <property type="protein sequence ID" value="KAJ8105029.1"/>
    <property type="molecule type" value="Genomic_DNA"/>
</dbReference>
<protein>
    <submittedName>
        <fullName evidence="1">Uncharacterized protein</fullName>
    </submittedName>
</protein>
<keyword evidence="2" id="KW-1185">Reference proteome</keyword>